<sequence>MNSLVHIEPGQWVLAYKEGYGPFPGSGELREALDRLVYEGSGWTCLNRPADQFDVLHVARVMPKTFTVLDEPGRRFRDQVVAAASTEGEIVALRDKLFGIGVAADRAIEEETARVMAEFARKTRADGLAKIHRALPHIFGREA</sequence>
<evidence type="ECO:0000313" key="2">
    <source>
        <dbReference type="Proteomes" id="UP000476332"/>
    </source>
</evidence>
<organism evidence="1 2">
    <name type="scientific">Aurantimonas aggregata</name>
    <dbReference type="NCBI Taxonomy" id="2047720"/>
    <lineage>
        <taxon>Bacteria</taxon>
        <taxon>Pseudomonadati</taxon>
        <taxon>Pseudomonadota</taxon>
        <taxon>Alphaproteobacteria</taxon>
        <taxon>Hyphomicrobiales</taxon>
        <taxon>Aurantimonadaceae</taxon>
        <taxon>Aurantimonas</taxon>
    </lineage>
</organism>
<name>A0A6L9MMN4_9HYPH</name>
<comment type="caution">
    <text evidence="1">The sequence shown here is derived from an EMBL/GenBank/DDBJ whole genome shotgun (WGS) entry which is preliminary data.</text>
</comment>
<gene>
    <name evidence="1" type="ORF">GTW51_18965</name>
</gene>
<dbReference type="RefSeq" id="WP_163045630.1">
    <property type="nucleotide sequence ID" value="NZ_JAAAMJ010000020.1"/>
</dbReference>
<keyword evidence="2" id="KW-1185">Reference proteome</keyword>
<proteinExistence type="predicted"/>
<reference evidence="1 2" key="1">
    <citation type="submission" date="2020-01" db="EMBL/GenBank/DDBJ databases">
        <title>Genomes of bacteria type strains.</title>
        <authorList>
            <person name="Chen J."/>
            <person name="Zhu S."/>
            <person name="Chen J."/>
        </authorList>
    </citation>
    <scope>NUCLEOTIDE SEQUENCE [LARGE SCALE GENOMIC DNA]</scope>
    <source>
        <strain evidence="1 2">KCTC 52919</strain>
    </source>
</reference>
<dbReference type="Proteomes" id="UP000476332">
    <property type="component" value="Unassembled WGS sequence"/>
</dbReference>
<dbReference type="EMBL" id="JAAAMJ010000020">
    <property type="protein sequence ID" value="NDV88780.1"/>
    <property type="molecule type" value="Genomic_DNA"/>
</dbReference>
<protein>
    <submittedName>
        <fullName evidence="1">Uncharacterized protein</fullName>
    </submittedName>
</protein>
<dbReference type="AlphaFoldDB" id="A0A6L9MMN4"/>
<evidence type="ECO:0000313" key="1">
    <source>
        <dbReference type="EMBL" id="NDV88780.1"/>
    </source>
</evidence>
<accession>A0A6L9MMN4</accession>